<accession>A0A7V4TIF0</accession>
<evidence type="ECO:0000313" key="2">
    <source>
        <dbReference type="EMBL" id="HGY39849.1"/>
    </source>
</evidence>
<comment type="caution">
    <text evidence="2">The sequence shown here is derived from an EMBL/GenBank/DDBJ whole genome shotgun (WGS) entry which is preliminary data.</text>
</comment>
<feature type="chain" id="PRO_5030691091" evidence="1">
    <location>
        <begin position="22"/>
        <end position="82"/>
    </location>
</feature>
<name>A0A7V4TIF0_9BACT</name>
<feature type="signal peptide" evidence="1">
    <location>
        <begin position="1"/>
        <end position="21"/>
    </location>
</feature>
<keyword evidence="1" id="KW-0732">Signal</keyword>
<organism evidence="2">
    <name type="scientific">Candidatus Caldatribacterium saccharofermentans</name>
    <dbReference type="NCBI Taxonomy" id="1454753"/>
    <lineage>
        <taxon>Bacteria</taxon>
        <taxon>Pseudomonadati</taxon>
        <taxon>Atribacterota</taxon>
        <taxon>Atribacteria</taxon>
        <taxon>Atribacterales</taxon>
        <taxon>Candidatus Caldatribacteriaceae</taxon>
        <taxon>Candidatus Caldatribacterium</taxon>
    </lineage>
</organism>
<reference evidence="2" key="1">
    <citation type="journal article" date="2020" name="mSystems">
        <title>Genome- and Community-Level Interaction Insights into Carbon Utilization and Element Cycling Functions of Hydrothermarchaeota in Hydrothermal Sediment.</title>
        <authorList>
            <person name="Zhou Z."/>
            <person name="Liu Y."/>
            <person name="Xu W."/>
            <person name="Pan J."/>
            <person name="Luo Z.H."/>
            <person name="Li M."/>
        </authorList>
    </citation>
    <scope>NUCLEOTIDE SEQUENCE [LARGE SCALE GENOMIC DNA]</scope>
    <source>
        <strain evidence="2">SpSt-82</strain>
    </source>
</reference>
<dbReference type="AlphaFoldDB" id="A0A7V4TIF0"/>
<dbReference type="RefSeq" id="WP_017874364.1">
    <property type="nucleotide sequence ID" value="NZ_CP187957.1"/>
</dbReference>
<gene>
    <name evidence="2" type="ORF">ENW11_08600</name>
</gene>
<protein>
    <submittedName>
        <fullName evidence="2">Uncharacterized protein</fullName>
    </submittedName>
</protein>
<dbReference type="EMBL" id="DTIY01000064">
    <property type="protein sequence ID" value="HGY39849.1"/>
    <property type="molecule type" value="Genomic_DNA"/>
</dbReference>
<evidence type="ECO:0000256" key="1">
    <source>
        <dbReference type="SAM" id="SignalP"/>
    </source>
</evidence>
<proteinExistence type="predicted"/>
<sequence length="82" mass="8331">MRMLLFFVLSGALALALLGCAGEGELAAFEGKPEGGSSSTLVSSVSSTVVSVSSSQGYSTMSATVVLCSNGECESWHVEKGH</sequence>
<dbReference type="PROSITE" id="PS51257">
    <property type="entry name" value="PROKAR_LIPOPROTEIN"/>
    <property type="match status" value="1"/>
</dbReference>